<dbReference type="GO" id="GO:0005886">
    <property type="term" value="C:plasma membrane"/>
    <property type="evidence" value="ECO:0007669"/>
    <property type="project" value="TreeGrafter"/>
</dbReference>
<reference evidence="1 2" key="1">
    <citation type="journal article" date="2013" name="Genome Biol. Evol.">
        <title>Life in an arsenic-containing gold mine: genome and physiology of the autotrophic arsenite-oxidizing bacterium rhizobium sp. NT-26.</title>
        <authorList>
            <person name="Andres J."/>
            <person name="Arsene-Ploetze F."/>
            <person name="Barbe V."/>
            <person name="Brochier-Armanet C."/>
            <person name="Cleiss-Arnold J."/>
            <person name="Coppee J.Y."/>
            <person name="Dillies M.A."/>
            <person name="Geist"/>
            <person name="L"/>
            <person name="Joublin A."/>
            <person name="Koechler S."/>
            <person name="Lassalle F."/>
            <person name="Marchal M."/>
            <person name="Medigue C."/>
            <person name="Muller D."/>
            <person name="Nesme X."/>
            <person name="Plewniak F."/>
            <person name="Proux C."/>
            <person name="Ramirez-Bahena M.H."/>
            <person name="Schenowitz C."/>
            <person name="Sismeiro O."/>
            <person name="Vallenet D."/>
            <person name="Santini J.M."/>
            <person name="Bertin P.N."/>
        </authorList>
    </citation>
    <scope>NUCLEOTIDE SEQUENCE [LARGE SCALE GENOMIC DNA]</scope>
    <source>
        <strain evidence="1 2">NT-26</strain>
    </source>
</reference>
<protein>
    <submittedName>
        <fullName evidence="1">Uncharacterized protein</fullName>
    </submittedName>
</protein>
<proteinExistence type="predicted"/>
<evidence type="ECO:0000313" key="1">
    <source>
        <dbReference type="EMBL" id="CCF21069.1"/>
    </source>
</evidence>
<evidence type="ECO:0000313" key="2">
    <source>
        <dbReference type="Proteomes" id="UP000010792"/>
    </source>
</evidence>
<sequence length="260" mass="28046">MKLHNSIRPRGRIADRLGGPQLTDATQSASCADVSEHALCFPLSPTHVHPLSATYLQQRRVIAFCPDHRVTRAYDVLRNQIVNHQLGPAAHVLAVTAPTPKTGSSVTALNLAFSFARLAAGVIALIDTGDKTSSTTNLLNLSPPAKGGSDRGEHLIVDAAGVRFNLVRPRPGEIGITGHAELADSIELLKQAISPNIIILDLPPLLRSDKAVQLVSRADSTVLVLASNFTTRSDFDICRTFFPSDQRLQVVLNRARRHGL</sequence>
<keyword evidence="2" id="KW-1185">Reference proteome</keyword>
<dbReference type="PANTHER" id="PTHR32309">
    <property type="entry name" value="TYROSINE-PROTEIN KINASE"/>
    <property type="match status" value="1"/>
</dbReference>
<dbReference type="KEGG" id="rht:NT26_3346"/>
<dbReference type="STRING" id="1125847.NT26_3346"/>
<organism evidence="1 2">
    <name type="scientific">Pseudorhizobium banfieldiae</name>
    <dbReference type="NCBI Taxonomy" id="1125847"/>
    <lineage>
        <taxon>Bacteria</taxon>
        <taxon>Pseudomonadati</taxon>
        <taxon>Pseudomonadota</taxon>
        <taxon>Alphaproteobacteria</taxon>
        <taxon>Hyphomicrobiales</taxon>
        <taxon>Rhizobiaceae</taxon>
        <taxon>Rhizobium/Agrobacterium group</taxon>
        <taxon>Pseudorhizobium</taxon>
    </lineage>
</organism>
<accession>L0NJK3</accession>
<dbReference type="GO" id="GO:0004713">
    <property type="term" value="F:protein tyrosine kinase activity"/>
    <property type="evidence" value="ECO:0007669"/>
    <property type="project" value="TreeGrafter"/>
</dbReference>
<dbReference type="EMBL" id="FO082820">
    <property type="protein sequence ID" value="CCF21069.1"/>
    <property type="molecule type" value="Genomic_DNA"/>
</dbReference>
<name>L0NJK3_9HYPH</name>
<gene>
    <name evidence="1" type="ORF">NT26_3346</name>
</gene>
<dbReference type="Proteomes" id="UP000010792">
    <property type="component" value="Chromosome"/>
</dbReference>
<dbReference type="InterPro" id="IPR050445">
    <property type="entry name" value="Bact_polysacc_biosynth/exp"/>
</dbReference>
<dbReference type="Gene3D" id="3.40.50.300">
    <property type="entry name" value="P-loop containing nucleotide triphosphate hydrolases"/>
    <property type="match status" value="1"/>
</dbReference>
<dbReference type="InterPro" id="IPR027417">
    <property type="entry name" value="P-loop_NTPase"/>
</dbReference>
<dbReference type="SUPFAM" id="SSF52540">
    <property type="entry name" value="P-loop containing nucleoside triphosphate hydrolases"/>
    <property type="match status" value="1"/>
</dbReference>
<dbReference type="PANTHER" id="PTHR32309:SF13">
    <property type="entry name" value="FERRIC ENTEROBACTIN TRANSPORT PROTEIN FEPE"/>
    <property type="match status" value="1"/>
</dbReference>
<dbReference type="AlphaFoldDB" id="L0NJK3"/>